<dbReference type="Proteomes" id="UP000051576">
    <property type="component" value="Unassembled WGS sequence"/>
</dbReference>
<comment type="caution">
    <text evidence="6">The sequence shown here is derived from an EMBL/GenBank/DDBJ whole genome shotgun (WGS) entry which is preliminary data.</text>
</comment>
<dbReference type="CDD" id="cd01392">
    <property type="entry name" value="HTH_LacI"/>
    <property type="match status" value="1"/>
</dbReference>
<dbReference type="STRING" id="1133569.FD21_GL000644"/>
<dbReference type="GO" id="GO:0003700">
    <property type="term" value="F:DNA-binding transcription factor activity"/>
    <property type="evidence" value="ECO:0007669"/>
    <property type="project" value="TreeGrafter"/>
</dbReference>
<dbReference type="CDD" id="cd06267">
    <property type="entry name" value="PBP1_LacI_sugar_binding-like"/>
    <property type="match status" value="1"/>
</dbReference>
<dbReference type="AlphaFoldDB" id="A0A0R2CAU4"/>
<dbReference type="SUPFAM" id="SSF53822">
    <property type="entry name" value="Periplasmic binding protein-like I"/>
    <property type="match status" value="1"/>
</dbReference>
<dbReference type="GO" id="GO:0000976">
    <property type="term" value="F:transcription cis-regulatory region binding"/>
    <property type="evidence" value="ECO:0007669"/>
    <property type="project" value="TreeGrafter"/>
</dbReference>
<dbReference type="eggNOG" id="COG1609">
    <property type="taxonomic scope" value="Bacteria"/>
</dbReference>
<dbReference type="PROSITE" id="PS00356">
    <property type="entry name" value="HTH_LACI_1"/>
    <property type="match status" value="1"/>
</dbReference>
<feature type="domain" description="HTH lacI-type" evidence="5">
    <location>
        <begin position="2"/>
        <end position="56"/>
    </location>
</feature>
<dbReference type="SUPFAM" id="SSF47413">
    <property type="entry name" value="lambda repressor-like DNA-binding domains"/>
    <property type="match status" value="1"/>
</dbReference>
<evidence type="ECO:0000256" key="3">
    <source>
        <dbReference type="ARBA" id="ARBA00023125"/>
    </source>
</evidence>
<proteinExistence type="predicted"/>
<name>A0A0R2CAU4_9LACO</name>
<keyword evidence="1" id="KW-0678">Repressor</keyword>
<keyword evidence="2" id="KW-0805">Transcription regulation</keyword>
<dbReference type="PROSITE" id="PS50932">
    <property type="entry name" value="HTH_LACI_2"/>
    <property type="match status" value="1"/>
</dbReference>
<evidence type="ECO:0000313" key="7">
    <source>
        <dbReference type="Proteomes" id="UP000051576"/>
    </source>
</evidence>
<evidence type="ECO:0000259" key="5">
    <source>
        <dbReference type="PROSITE" id="PS50932"/>
    </source>
</evidence>
<dbReference type="InterPro" id="IPR010982">
    <property type="entry name" value="Lambda_DNA-bd_dom_sf"/>
</dbReference>
<dbReference type="PANTHER" id="PTHR30146:SF148">
    <property type="entry name" value="HTH-TYPE TRANSCRIPTIONAL REPRESSOR PURR-RELATED"/>
    <property type="match status" value="1"/>
</dbReference>
<reference evidence="6 7" key="1">
    <citation type="journal article" date="2015" name="Genome Announc.">
        <title>Expanding the biotechnology potential of lactobacilli through comparative genomics of 213 strains and associated genera.</title>
        <authorList>
            <person name="Sun Z."/>
            <person name="Harris H.M."/>
            <person name="McCann A."/>
            <person name="Guo C."/>
            <person name="Argimon S."/>
            <person name="Zhang W."/>
            <person name="Yang X."/>
            <person name="Jeffery I.B."/>
            <person name="Cooney J.C."/>
            <person name="Kagawa T.F."/>
            <person name="Liu W."/>
            <person name="Song Y."/>
            <person name="Salvetti E."/>
            <person name="Wrobel A."/>
            <person name="Rasinkangas P."/>
            <person name="Parkhill J."/>
            <person name="Rea M.C."/>
            <person name="O'Sullivan O."/>
            <person name="Ritari J."/>
            <person name="Douillard F.P."/>
            <person name="Paul Ross R."/>
            <person name="Yang R."/>
            <person name="Briner A.E."/>
            <person name="Felis G.E."/>
            <person name="de Vos W.M."/>
            <person name="Barrangou R."/>
            <person name="Klaenhammer T.R."/>
            <person name="Caufield P.W."/>
            <person name="Cui Y."/>
            <person name="Zhang H."/>
            <person name="O'Toole P.W."/>
        </authorList>
    </citation>
    <scope>NUCLEOTIDE SEQUENCE [LARGE SCALE GENOMIC DNA]</scope>
    <source>
        <strain evidence="6 7">DSM 20605</strain>
    </source>
</reference>
<accession>A0A0R2CAU4</accession>
<dbReference type="EMBL" id="AYYX01000019">
    <property type="protein sequence ID" value="KRM88856.1"/>
    <property type="molecule type" value="Genomic_DNA"/>
</dbReference>
<gene>
    <name evidence="6" type="ORF">FD21_GL000644</name>
</gene>
<evidence type="ECO:0000256" key="1">
    <source>
        <dbReference type="ARBA" id="ARBA00022491"/>
    </source>
</evidence>
<dbReference type="RefSeq" id="WP_056970576.1">
    <property type="nucleotide sequence ID" value="NZ_AYYX01000019.1"/>
</dbReference>
<dbReference type="SMART" id="SM00354">
    <property type="entry name" value="HTH_LACI"/>
    <property type="match status" value="1"/>
</dbReference>
<protein>
    <submittedName>
        <fullName evidence="6">PurR family transcriptional regulator</fullName>
    </submittedName>
</protein>
<evidence type="ECO:0000256" key="4">
    <source>
        <dbReference type="ARBA" id="ARBA00023163"/>
    </source>
</evidence>
<keyword evidence="3" id="KW-0238">DNA-binding</keyword>
<dbReference type="Pfam" id="PF13377">
    <property type="entry name" value="Peripla_BP_3"/>
    <property type="match status" value="1"/>
</dbReference>
<dbReference type="InterPro" id="IPR046335">
    <property type="entry name" value="LacI/GalR-like_sensor"/>
</dbReference>
<dbReference type="Gene3D" id="3.40.50.2300">
    <property type="match status" value="2"/>
</dbReference>
<dbReference type="Pfam" id="PF00356">
    <property type="entry name" value="LacI"/>
    <property type="match status" value="1"/>
</dbReference>
<keyword evidence="4" id="KW-0804">Transcription</keyword>
<dbReference type="InterPro" id="IPR028082">
    <property type="entry name" value="Peripla_BP_I"/>
</dbReference>
<dbReference type="Gene3D" id="1.10.260.40">
    <property type="entry name" value="lambda repressor-like DNA-binding domains"/>
    <property type="match status" value="1"/>
</dbReference>
<dbReference type="InterPro" id="IPR000843">
    <property type="entry name" value="HTH_LacI"/>
</dbReference>
<dbReference type="PANTHER" id="PTHR30146">
    <property type="entry name" value="LACI-RELATED TRANSCRIPTIONAL REPRESSOR"/>
    <property type="match status" value="1"/>
</dbReference>
<keyword evidence="7" id="KW-1185">Reference proteome</keyword>
<sequence length="325" mass="35631">MTGIKDIAKKAGVSISTVSYALNGSERITEQTRQKVLKIAKEMNYIPSLAGRGLKKQKTQIIEMYVTDLGGYFYSHLLDGVASTLKKQGYELIVASGGQRAQAFISQKLVDGAIILDPTFPSQVISKLAQDGNKLVLMDRELKLENVSHVLLNNTQGATQAVNELLKSGADAFAILTGPKDSYDAKKRLEAALDVFHEKTDQPVMVMAGDFTIESGRKAAVQLSKLCQAGHRVGVFATNDEMAFGLYEGLKKQNLQPGKDVLLVGFDNDLLANYLQPTLTTVGYSKHQWGRKAAEVILKMIDQDQVFNEIIPTKIIERESLGPKN</sequence>
<evidence type="ECO:0000256" key="2">
    <source>
        <dbReference type="ARBA" id="ARBA00023015"/>
    </source>
</evidence>
<organism evidence="6 7">
    <name type="scientific">Liquorilactobacillus vini DSM 20605</name>
    <dbReference type="NCBI Taxonomy" id="1133569"/>
    <lineage>
        <taxon>Bacteria</taxon>
        <taxon>Bacillati</taxon>
        <taxon>Bacillota</taxon>
        <taxon>Bacilli</taxon>
        <taxon>Lactobacillales</taxon>
        <taxon>Lactobacillaceae</taxon>
        <taxon>Liquorilactobacillus</taxon>
    </lineage>
</organism>
<dbReference type="PATRIC" id="fig|1133569.4.peg.696"/>
<evidence type="ECO:0000313" key="6">
    <source>
        <dbReference type="EMBL" id="KRM88856.1"/>
    </source>
</evidence>